<dbReference type="EMBL" id="CM046128">
    <property type="protein sequence ID" value="KAI8433173.1"/>
    <property type="molecule type" value="Genomic_DNA"/>
</dbReference>
<evidence type="ECO:0000313" key="1">
    <source>
        <dbReference type="EMBL" id="KAI8433173.1"/>
    </source>
</evidence>
<name>A0ACC0K9N7_CHOFU</name>
<protein>
    <submittedName>
        <fullName evidence="1">Uncharacterized protein</fullName>
    </submittedName>
</protein>
<organism evidence="1 2">
    <name type="scientific">Choristoneura fumiferana</name>
    <name type="common">Spruce budworm moth</name>
    <name type="synonym">Archips fumiferana</name>
    <dbReference type="NCBI Taxonomy" id="7141"/>
    <lineage>
        <taxon>Eukaryota</taxon>
        <taxon>Metazoa</taxon>
        <taxon>Ecdysozoa</taxon>
        <taxon>Arthropoda</taxon>
        <taxon>Hexapoda</taxon>
        <taxon>Insecta</taxon>
        <taxon>Pterygota</taxon>
        <taxon>Neoptera</taxon>
        <taxon>Endopterygota</taxon>
        <taxon>Lepidoptera</taxon>
        <taxon>Glossata</taxon>
        <taxon>Ditrysia</taxon>
        <taxon>Tortricoidea</taxon>
        <taxon>Tortricidae</taxon>
        <taxon>Tortricinae</taxon>
        <taxon>Choristoneura</taxon>
    </lineage>
</organism>
<gene>
    <name evidence="1" type="ORF">MSG28_015266</name>
</gene>
<reference evidence="1 2" key="1">
    <citation type="journal article" date="2022" name="Genome Biol. Evol.">
        <title>The Spruce Budworm Genome: Reconstructing the Evolutionary History of Antifreeze Proteins.</title>
        <authorList>
            <person name="Beliveau C."/>
            <person name="Gagne P."/>
            <person name="Picq S."/>
            <person name="Vernygora O."/>
            <person name="Keeling C.I."/>
            <person name="Pinkney K."/>
            <person name="Doucet D."/>
            <person name="Wen F."/>
            <person name="Johnston J.S."/>
            <person name="Maaroufi H."/>
            <person name="Boyle B."/>
            <person name="Laroche J."/>
            <person name="Dewar K."/>
            <person name="Juretic N."/>
            <person name="Blackburn G."/>
            <person name="Nisole A."/>
            <person name="Brunet B."/>
            <person name="Brandao M."/>
            <person name="Lumley L."/>
            <person name="Duan J."/>
            <person name="Quan G."/>
            <person name="Lucarotti C.J."/>
            <person name="Roe A.D."/>
            <person name="Sperling F.A.H."/>
            <person name="Levesque R.C."/>
            <person name="Cusson M."/>
        </authorList>
    </citation>
    <scope>NUCLEOTIDE SEQUENCE [LARGE SCALE GENOMIC DNA]</scope>
    <source>
        <strain evidence="1">Glfc:IPQL:Cfum</strain>
    </source>
</reference>
<keyword evidence="2" id="KW-1185">Reference proteome</keyword>
<comment type="caution">
    <text evidence="1">The sequence shown here is derived from an EMBL/GenBank/DDBJ whole genome shotgun (WGS) entry which is preliminary data.</text>
</comment>
<accession>A0ACC0K9N7</accession>
<sequence length="82" mass="9116">MQSPYKKAKVVEQYVHTHHQYHQEISNPLSVQVVGVTSGGGAGGAGGVQQLKLKEKLHVRKLELVDRPDHDVVRRVEVIVII</sequence>
<evidence type="ECO:0000313" key="2">
    <source>
        <dbReference type="Proteomes" id="UP001064048"/>
    </source>
</evidence>
<dbReference type="Proteomes" id="UP001064048">
    <property type="component" value="Chromosome 28"/>
</dbReference>
<proteinExistence type="predicted"/>